<dbReference type="EMBL" id="CP002959">
    <property type="protein sequence ID" value="AFM11298.1"/>
    <property type="molecule type" value="Genomic_DNA"/>
</dbReference>
<feature type="transmembrane region" description="Helical" evidence="6">
    <location>
        <begin position="381"/>
        <end position="400"/>
    </location>
</feature>
<dbReference type="GO" id="GO:0005436">
    <property type="term" value="F:sodium:phosphate symporter activity"/>
    <property type="evidence" value="ECO:0007669"/>
    <property type="project" value="InterPro"/>
</dbReference>
<comment type="subcellular location">
    <subcellularLocation>
        <location evidence="1">Cell membrane</location>
        <topology evidence="1">Multi-pass membrane protein</topology>
    </subcellularLocation>
</comment>
<organism evidence="8 9">
    <name type="scientific">Turneriella parva (strain ATCC BAA-1111 / DSM 21527 / NCTC 11395 / H)</name>
    <name type="common">Leptospira parva</name>
    <dbReference type="NCBI Taxonomy" id="869212"/>
    <lineage>
        <taxon>Bacteria</taxon>
        <taxon>Pseudomonadati</taxon>
        <taxon>Spirochaetota</taxon>
        <taxon>Spirochaetia</taxon>
        <taxon>Leptospirales</taxon>
        <taxon>Leptospiraceae</taxon>
        <taxon>Turneriella</taxon>
    </lineage>
</organism>
<dbReference type="STRING" id="869212.Turpa_0646"/>
<feature type="transmembrane region" description="Helical" evidence="6">
    <location>
        <begin position="314"/>
        <end position="341"/>
    </location>
</feature>
<evidence type="ECO:0000256" key="4">
    <source>
        <dbReference type="ARBA" id="ARBA00022989"/>
    </source>
</evidence>
<dbReference type="PANTHER" id="PTHR10010">
    <property type="entry name" value="SOLUTE CARRIER FAMILY 34 SODIUM PHOSPHATE , MEMBER 2-RELATED"/>
    <property type="match status" value="1"/>
</dbReference>
<dbReference type="PANTHER" id="PTHR10010:SF46">
    <property type="entry name" value="SODIUM-DEPENDENT PHOSPHATE TRANSPORT PROTEIN 2B"/>
    <property type="match status" value="1"/>
</dbReference>
<dbReference type="SUPFAM" id="SSF109755">
    <property type="entry name" value="PhoU-like"/>
    <property type="match status" value="1"/>
</dbReference>
<evidence type="ECO:0000313" key="9">
    <source>
        <dbReference type="Proteomes" id="UP000006048"/>
    </source>
</evidence>
<feature type="signal peptide" evidence="7">
    <location>
        <begin position="1"/>
        <end position="18"/>
    </location>
</feature>
<dbReference type="Proteomes" id="UP000006048">
    <property type="component" value="Chromosome"/>
</dbReference>
<evidence type="ECO:0000256" key="5">
    <source>
        <dbReference type="ARBA" id="ARBA00023136"/>
    </source>
</evidence>
<keyword evidence="4 6" id="KW-1133">Transmembrane helix</keyword>
<dbReference type="Gene3D" id="2.60.40.10">
    <property type="entry name" value="Immunoglobulins"/>
    <property type="match status" value="1"/>
</dbReference>
<dbReference type="NCBIfam" id="NF037997">
    <property type="entry name" value="Na_Pi_symport"/>
    <property type="match status" value="1"/>
</dbReference>
<evidence type="ECO:0000256" key="1">
    <source>
        <dbReference type="ARBA" id="ARBA00004651"/>
    </source>
</evidence>
<keyword evidence="9" id="KW-1185">Reference proteome</keyword>
<evidence type="ECO:0000256" key="6">
    <source>
        <dbReference type="SAM" id="Phobius"/>
    </source>
</evidence>
<dbReference type="PATRIC" id="fig|869212.3.peg.620"/>
<feature type="transmembrane region" description="Helical" evidence="6">
    <location>
        <begin position="421"/>
        <end position="444"/>
    </location>
</feature>
<dbReference type="GO" id="GO:0005886">
    <property type="term" value="C:plasma membrane"/>
    <property type="evidence" value="ECO:0007669"/>
    <property type="project" value="UniProtKB-SubCell"/>
</dbReference>
<dbReference type="KEGG" id="tpx:Turpa_0646"/>
<feature type="chain" id="PRO_5003685765" evidence="7">
    <location>
        <begin position="19"/>
        <end position="684"/>
    </location>
</feature>
<protein>
    <submittedName>
        <fullName evidence="8">Na/Pi-cotransporter II-related protein</fullName>
    </submittedName>
</protein>
<sequence length="684" mass="74092">MFLILLNFRRLSKLFALAAILVGDLAAADVFKLENHSYPVGQKTLTGLESGTINQGLMVKVLKNGQPAANELVRFHLSNAAGKNAEVSPLEGRTDKDGIIKATLRIGDAPGEYLVEAFHNGKLETPPIQIRTKALRGGWIFFLVLGLFGGMAIFLFGMDVSSEGLQKAAGDKMRVILGKLTNTPVMGVLVGTVTTAAIQSSTATTVMVIGFVSSTLMTLKQAIGVIFGCNIGTTVTVQLIAFNINEYAPLLIALGFFVSVIFGAKSQALKFGGEIIFGFGLIFFGMGLMSEAMSPMRSVPAFTNLLASFGENPFLGLLVATVFTGLIHSSGAAIGISIALATQGILTLKAAIVIAFGANIGTTVTAMIGSMKANRDGKRVALIHFIFNTVGVLVFMPFIGQFTELMKYLSDKMEPGNISRAIANSHMFFNGINTIIFLPFVGLLEKAVRAIIKDTGPAPTVFKPQFIQPSDIKSSSLSLEQTRRELMRAGQIVFDTVKDLGNLFNPQAAVVAESHIETTNRQVAILSDAIKLYLRDLTKLTLTNNESREATYYLHLAEDMRQLANSLQMEVLPVMKGATDKYSTFNENQKKDLEFLLSKIAELLEKNLQAFETKNIPLAEESGLLYKKLKFMSKKVQSQNLESLLSATDQDSAAMNTFVDVLDGLRIAATDVHQISKTILENQD</sequence>
<proteinExistence type="predicted"/>
<dbReference type="RefSeq" id="WP_014801816.1">
    <property type="nucleotide sequence ID" value="NC_018020.1"/>
</dbReference>
<reference evidence="8 9" key="1">
    <citation type="submission" date="2012-06" db="EMBL/GenBank/DDBJ databases">
        <title>The complete chromosome of genome of Turneriella parva DSM 21527.</title>
        <authorList>
            <consortium name="US DOE Joint Genome Institute (JGI-PGF)"/>
            <person name="Lucas S."/>
            <person name="Han J."/>
            <person name="Lapidus A."/>
            <person name="Bruce D."/>
            <person name="Goodwin L."/>
            <person name="Pitluck S."/>
            <person name="Peters L."/>
            <person name="Kyrpides N."/>
            <person name="Mavromatis K."/>
            <person name="Ivanova N."/>
            <person name="Mikhailova N."/>
            <person name="Chertkov O."/>
            <person name="Detter J.C."/>
            <person name="Tapia R."/>
            <person name="Han C."/>
            <person name="Land M."/>
            <person name="Hauser L."/>
            <person name="Markowitz V."/>
            <person name="Cheng J.-F."/>
            <person name="Hugenholtz P."/>
            <person name="Woyke T."/>
            <person name="Wu D."/>
            <person name="Gronow S."/>
            <person name="Wellnitz S."/>
            <person name="Brambilla E."/>
            <person name="Klenk H.-P."/>
            <person name="Eisen J.A."/>
        </authorList>
    </citation>
    <scope>NUCLEOTIDE SEQUENCE [LARGE SCALE GENOMIC DNA]</scope>
    <source>
        <strain evidence="9">ATCC BAA-1111 / DSM 21527 / NCTC 11395 / H</strain>
    </source>
</reference>
<dbReference type="HOGENOM" id="CLU_025623_0_1_12"/>
<feature type="transmembrane region" description="Helical" evidence="6">
    <location>
        <begin position="138"/>
        <end position="157"/>
    </location>
</feature>
<evidence type="ECO:0000256" key="7">
    <source>
        <dbReference type="SAM" id="SignalP"/>
    </source>
</evidence>
<feature type="transmembrane region" description="Helical" evidence="6">
    <location>
        <begin position="247"/>
        <end position="264"/>
    </location>
</feature>
<dbReference type="Gene3D" id="1.20.58.220">
    <property type="entry name" value="Phosphate transport system protein phou homolog 2, domain 2"/>
    <property type="match status" value="1"/>
</dbReference>
<keyword evidence="5 6" id="KW-0472">Membrane</keyword>
<dbReference type="GO" id="GO:0044341">
    <property type="term" value="P:sodium-dependent phosphate transport"/>
    <property type="evidence" value="ECO:0007669"/>
    <property type="project" value="InterPro"/>
</dbReference>
<evidence type="ECO:0000256" key="3">
    <source>
        <dbReference type="ARBA" id="ARBA00022692"/>
    </source>
</evidence>
<gene>
    <name evidence="8" type="ordered locus">Turpa_0646</name>
</gene>
<dbReference type="InterPro" id="IPR004633">
    <property type="entry name" value="NaPi_cotrn-rel/YqeW-like"/>
</dbReference>
<dbReference type="AlphaFoldDB" id="I4B1Z1"/>
<dbReference type="InterPro" id="IPR013783">
    <property type="entry name" value="Ig-like_fold"/>
</dbReference>
<accession>I4B1Z1</accession>
<feature type="transmembrane region" description="Helical" evidence="6">
    <location>
        <begin position="222"/>
        <end position="241"/>
    </location>
</feature>
<dbReference type="Pfam" id="PF02690">
    <property type="entry name" value="Na_Pi_cotrans"/>
    <property type="match status" value="2"/>
</dbReference>
<feature type="transmembrane region" description="Helical" evidence="6">
    <location>
        <begin position="276"/>
        <end position="294"/>
    </location>
</feature>
<keyword evidence="2" id="KW-1003">Cell membrane</keyword>
<keyword evidence="3 6" id="KW-0812">Transmembrane</keyword>
<feature type="transmembrane region" description="Helical" evidence="6">
    <location>
        <begin position="348"/>
        <end position="369"/>
    </location>
</feature>
<keyword evidence="7" id="KW-0732">Signal</keyword>
<dbReference type="OrthoDB" id="9763003at2"/>
<evidence type="ECO:0000256" key="2">
    <source>
        <dbReference type="ARBA" id="ARBA00022475"/>
    </source>
</evidence>
<dbReference type="InterPro" id="IPR038078">
    <property type="entry name" value="PhoU-like_sf"/>
</dbReference>
<dbReference type="InterPro" id="IPR003841">
    <property type="entry name" value="Na/Pi_transpt"/>
</dbReference>
<dbReference type="InterPro" id="IPR008964">
    <property type="entry name" value="Invasin/intimin_cell_adhesion"/>
</dbReference>
<dbReference type="NCBIfam" id="TIGR00704">
    <property type="entry name" value="NaPi_cotrn_rel"/>
    <property type="match status" value="1"/>
</dbReference>
<name>I4B1Z1_TURPD</name>
<dbReference type="SUPFAM" id="SSF49373">
    <property type="entry name" value="Invasin/intimin cell-adhesion fragments"/>
    <property type="match status" value="1"/>
</dbReference>
<evidence type="ECO:0000313" key="8">
    <source>
        <dbReference type="EMBL" id="AFM11298.1"/>
    </source>
</evidence>